<accession>A0ABN9Q6S7</accession>
<dbReference type="EMBL" id="CAUYUJ010002592">
    <property type="protein sequence ID" value="CAK0801474.1"/>
    <property type="molecule type" value="Genomic_DNA"/>
</dbReference>
<proteinExistence type="predicted"/>
<organism evidence="1 2">
    <name type="scientific">Prorocentrum cordatum</name>
    <dbReference type="NCBI Taxonomy" id="2364126"/>
    <lineage>
        <taxon>Eukaryota</taxon>
        <taxon>Sar</taxon>
        <taxon>Alveolata</taxon>
        <taxon>Dinophyceae</taxon>
        <taxon>Prorocentrales</taxon>
        <taxon>Prorocentraceae</taxon>
        <taxon>Prorocentrum</taxon>
    </lineage>
</organism>
<evidence type="ECO:0000313" key="1">
    <source>
        <dbReference type="EMBL" id="CAK0801474.1"/>
    </source>
</evidence>
<sequence>MVAFAEPLGVPLDGIAFGAAEAALWWATRTQSKPGLETCGGGSECWTLISTPGFAVDEIESEPMQDAATGAFKPQDNEYLNSGPAPALVREFTKQVDHLRSSRGPNFEL</sequence>
<name>A0ABN9Q6S7_9DINO</name>
<dbReference type="Gene3D" id="3.90.660.10">
    <property type="match status" value="1"/>
</dbReference>
<dbReference type="Proteomes" id="UP001189429">
    <property type="component" value="Unassembled WGS sequence"/>
</dbReference>
<evidence type="ECO:0000313" key="2">
    <source>
        <dbReference type="Proteomes" id="UP001189429"/>
    </source>
</evidence>
<gene>
    <name evidence="1" type="ORF">PCOR1329_LOCUS9334</name>
</gene>
<protein>
    <submittedName>
        <fullName evidence="1">Uncharacterized protein</fullName>
    </submittedName>
</protein>
<reference evidence="1" key="1">
    <citation type="submission" date="2023-10" db="EMBL/GenBank/DDBJ databases">
        <authorList>
            <person name="Chen Y."/>
            <person name="Shah S."/>
            <person name="Dougan E. K."/>
            <person name="Thang M."/>
            <person name="Chan C."/>
        </authorList>
    </citation>
    <scope>NUCLEOTIDE SEQUENCE [LARGE SCALE GENOMIC DNA]</scope>
</reference>
<comment type="caution">
    <text evidence="1">The sequence shown here is derived from an EMBL/GenBank/DDBJ whole genome shotgun (WGS) entry which is preliminary data.</text>
</comment>
<keyword evidence="2" id="KW-1185">Reference proteome</keyword>